<evidence type="ECO:0000313" key="7">
    <source>
        <dbReference type="EMBL" id="KGN36833.1"/>
    </source>
</evidence>
<dbReference type="eggNOG" id="COG4409">
    <property type="taxonomic scope" value="Bacteria"/>
</dbReference>
<dbReference type="InterPro" id="IPR006311">
    <property type="entry name" value="TAT_signal"/>
</dbReference>
<keyword evidence="1" id="KW-0645">Protease</keyword>
<dbReference type="GO" id="GO:0004252">
    <property type="term" value="F:serine-type endopeptidase activity"/>
    <property type="evidence" value="ECO:0007669"/>
    <property type="project" value="InterPro"/>
</dbReference>
<dbReference type="GO" id="GO:0006508">
    <property type="term" value="P:proteolysis"/>
    <property type="evidence" value="ECO:0007669"/>
    <property type="project" value="UniProtKB-KW"/>
</dbReference>
<dbReference type="InterPro" id="IPR023828">
    <property type="entry name" value="Peptidase_S8_Ser-AS"/>
</dbReference>
<dbReference type="PANTHER" id="PTHR34819:SF3">
    <property type="entry name" value="CELL SURFACE PROTEIN"/>
    <property type="match status" value="1"/>
</dbReference>
<dbReference type="InterPro" id="IPR036852">
    <property type="entry name" value="Peptidase_S8/S53_dom_sf"/>
</dbReference>
<feature type="domain" description="DUF11" evidence="6">
    <location>
        <begin position="658"/>
        <end position="778"/>
    </location>
</feature>
<dbReference type="InterPro" id="IPR013783">
    <property type="entry name" value="Ig-like_fold"/>
</dbReference>
<dbReference type="InterPro" id="IPR015500">
    <property type="entry name" value="Peptidase_S8_subtilisin-rel"/>
</dbReference>
<evidence type="ECO:0000256" key="4">
    <source>
        <dbReference type="SAM" id="MobiDB-lite"/>
    </source>
</evidence>
<proteinExistence type="predicted"/>
<evidence type="ECO:0000259" key="6">
    <source>
        <dbReference type="Pfam" id="PF01345"/>
    </source>
</evidence>
<evidence type="ECO:0000256" key="2">
    <source>
        <dbReference type="ARBA" id="ARBA00022801"/>
    </source>
</evidence>
<evidence type="ECO:0000313" key="8">
    <source>
        <dbReference type="Proteomes" id="UP000030011"/>
    </source>
</evidence>
<feature type="signal peptide" evidence="5">
    <location>
        <begin position="1"/>
        <end position="30"/>
    </location>
</feature>
<dbReference type="InterPro" id="IPR051172">
    <property type="entry name" value="Chlamydia_OmcB"/>
</dbReference>
<feature type="domain" description="DUF11" evidence="6">
    <location>
        <begin position="1050"/>
        <end position="1163"/>
    </location>
</feature>
<gene>
    <name evidence="7" type="ORF">N803_17120</name>
</gene>
<evidence type="ECO:0000256" key="1">
    <source>
        <dbReference type="ARBA" id="ARBA00022670"/>
    </source>
</evidence>
<reference evidence="7 8" key="1">
    <citation type="submission" date="2013-08" db="EMBL/GenBank/DDBJ databases">
        <title>The genome sequence of Knoellia subterranea.</title>
        <authorList>
            <person name="Zhu W."/>
            <person name="Wang G."/>
        </authorList>
    </citation>
    <scope>NUCLEOTIDE SEQUENCE [LARGE SCALE GENOMIC DNA]</scope>
    <source>
        <strain evidence="7 8">KCTC 19937</strain>
    </source>
</reference>
<evidence type="ECO:0000256" key="3">
    <source>
        <dbReference type="ARBA" id="ARBA00022825"/>
    </source>
</evidence>
<feature type="domain" description="DUF11" evidence="6">
    <location>
        <begin position="786"/>
        <end position="907"/>
    </location>
</feature>
<dbReference type="Proteomes" id="UP000030011">
    <property type="component" value="Unassembled WGS sequence"/>
</dbReference>
<dbReference type="Gene3D" id="3.40.50.200">
    <property type="entry name" value="Peptidase S8/S53 domain"/>
    <property type="match status" value="1"/>
</dbReference>
<evidence type="ECO:0000256" key="5">
    <source>
        <dbReference type="SAM" id="SignalP"/>
    </source>
</evidence>
<keyword evidence="8" id="KW-1185">Reference proteome</keyword>
<feature type="chain" id="PRO_5001971299" description="DUF11 domain-containing protein" evidence="5">
    <location>
        <begin position="31"/>
        <end position="1170"/>
    </location>
</feature>
<dbReference type="RefSeq" id="WP_245617267.1">
    <property type="nucleotide sequence ID" value="NZ_AVPK01000008.1"/>
</dbReference>
<comment type="caution">
    <text evidence="7">The sequence shown here is derived from an EMBL/GenBank/DDBJ whole genome shotgun (WGS) entry which is preliminary data.</text>
</comment>
<feature type="domain" description="DUF11" evidence="6">
    <location>
        <begin position="915"/>
        <end position="1042"/>
    </location>
</feature>
<dbReference type="SUPFAM" id="SSF52743">
    <property type="entry name" value="Subtilisin-like"/>
    <property type="match status" value="1"/>
</dbReference>
<keyword evidence="3" id="KW-0720">Serine protease</keyword>
<dbReference type="PROSITE" id="PS00138">
    <property type="entry name" value="SUBTILASE_SER"/>
    <property type="match status" value="1"/>
</dbReference>
<dbReference type="PRINTS" id="PR00723">
    <property type="entry name" value="SUBTILISIN"/>
</dbReference>
<dbReference type="Gene3D" id="2.60.40.10">
    <property type="entry name" value="Immunoglobulins"/>
    <property type="match status" value="2"/>
</dbReference>
<feature type="compositionally biased region" description="Low complexity" evidence="4">
    <location>
        <begin position="44"/>
        <end position="60"/>
    </location>
</feature>
<name>A0A0A0JI82_9MICO</name>
<dbReference type="Pfam" id="PF01345">
    <property type="entry name" value="DUF11"/>
    <property type="match status" value="4"/>
</dbReference>
<dbReference type="STRING" id="1385521.N803_17120"/>
<organism evidence="7 8">
    <name type="scientific">Knoellia subterranea KCTC 19937</name>
    <dbReference type="NCBI Taxonomy" id="1385521"/>
    <lineage>
        <taxon>Bacteria</taxon>
        <taxon>Bacillati</taxon>
        <taxon>Actinomycetota</taxon>
        <taxon>Actinomycetes</taxon>
        <taxon>Micrococcales</taxon>
        <taxon>Intrasporangiaceae</taxon>
        <taxon>Knoellia</taxon>
    </lineage>
</organism>
<keyword evidence="5" id="KW-0732">Signal</keyword>
<dbReference type="GO" id="GO:0005975">
    <property type="term" value="P:carbohydrate metabolic process"/>
    <property type="evidence" value="ECO:0007669"/>
    <property type="project" value="UniProtKB-ARBA"/>
</dbReference>
<dbReference type="AlphaFoldDB" id="A0A0A0JI82"/>
<protein>
    <recommendedName>
        <fullName evidence="6">DUF11 domain-containing protein</fullName>
    </recommendedName>
</protein>
<feature type="region of interest" description="Disordered" evidence="4">
    <location>
        <begin position="44"/>
        <end position="64"/>
    </location>
</feature>
<dbReference type="PROSITE" id="PS51318">
    <property type="entry name" value="TAT"/>
    <property type="match status" value="1"/>
</dbReference>
<keyword evidence="2" id="KW-0378">Hydrolase</keyword>
<dbReference type="PANTHER" id="PTHR34819">
    <property type="entry name" value="LARGE CYSTEINE-RICH PERIPLASMIC PROTEIN OMCB"/>
    <property type="match status" value="1"/>
</dbReference>
<sequence length="1170" mass="114192">MPITRTPLRRLAVVASALALAATGAGPALAAPALGPVTSSAAAAPTAAPSASSPGQQAASKVPSIVSQRAAKVRTAAKNGHSLGAASRRVLSDDLLAVDADARLDLEIHALTTLRGPERADLTRLGVRVLSGSDQWVRPSKVKALPAAGVLRALVPYDKVDAVAGLSWVAAVRPTEMSPPDAGSFLSEGVSLHRADDAQAIGVDGGGVSVGVISDGVTSIAAAQALGDLPAGVTVLNAGGGDEGTSMLEIVHDMAPGADLLFHGTGGGVAGHVTAQNALAAAGADLITEDIPFDGEPAFQKGLAATNAETLAASGVWMSSSAGNLNDSHAPRVAATSTGTFPDGAAAAPAGCPGINANAIALNGTDTTFDVSVAAGASIGATLQWSEPRAIFPTAGAGGFTNLDLYILDAGAANCLASSTGAQGGGAGDTIEQASWTNGGAAAATVKLVVNRTGATGAKGVPTLDLRWRGNAGAIDATGDAGSLNPDSNYTDFATSAGAVNGGASQDPGAVGLENFSGQGPVTLLGSTVCSISYPCPASAPAGQNQSVMGAAGRTVIAPTYSAADGVSVSGVGDFGAGSCPAVAQGDCRFFGTSAATPSAAGVAALVLDASGGPGSLTTSQLTAVLAANARDRGPAGADNAWGAGVLDAFSAATNRADLRVAKNCLPDGDAPAGVAHPCTITVTNDGPAIARAVTVSDQVLGSGSFTLATTSSGCTAPAGPQTGSATATCALGDLASGASVAVVISERSDEPQDLADTATVGAGTLDPNLGNNVASDTLHVAGSADVGITKTAPATALAGNQITWTSTVTNDGPSTATSVVVRDVLPAAVSVVSVTGSGGASCTAGVPGQASQPTTCSFGNLPAGASRTMTVVATINPTFSGLMHNDAVVASSTPDPDTSDNSATVTTTVSAEADLSLTQVDSPDPILAGRTLTWTVTVRNLGPSTAREVALVDALPDEVTFTSASATSGSATCAYTAVPVDPPAHRVDCNLGTLAPSDGPTTVVIRGVVKSGTPAGTIANTASVSSATTDPAGANNAATAQTTVGTSADLVMSFVADKDVYKPSSTIVYTASVTNNGPSDAQSPVVTVALPDMKAAVYVFDTAGCSKSGQTLTCTRPTSLVAGGTWTFNVHLLVKGNKGVVTSTASVASATTDPAPGNNLVTRSVKIGK</sequence>
<dbReference type="NCBIfam" id="TIGR01451">
    <property type="entry name" value="B_ant_repeat"/>
    <property type="match status" value="2"/>
</dbReference>
<dbReference type="EMBL" id="AVPK01000008">
    <property type="protein sequence ID" value="KGN36833.1"/>
    <property type="molecule type" value="Genomic_DNA"/>
</dbReference>
<accession>A0A0A0JI82</accession>
<dbReference type="InterPro" id="IPR047589">
    <property type="entry name" value="DUF11_rpt"/>
</dbReference>
<dbReference type="InterPro" id="IPR001434">
    <property type="entry name" value="OmcB-like_DUF11"/>
</dbReference>
<dbReference type="eggNOG" id="COG1404">
    <property type="taxonomic scope" value="Bacteria"/>
</dbReference>